<gene>
    <name evidence="2" type="ORF">B9G98_04715</name>
</gene>
<keyword evidence="3" id="KW-1185">Reference proteome</keyword>
<evidence type="ECO:0000256" key="1">
    <source>
        <dbReference type="SAM" id="Phobius"/>
    </source>
</evidence>
<proteinExistence type="predicted"/>
<feature type="transmembrane region" description="Helical" evidence="1">
    <location>
        <begin position="37"/>
        <end position="56"/>
    </location>
</feature>
<evidence type="ECO:0000313" key="3">
    <source>
        <dbReference type="Proteomes" id="UP000238350"/>
    </source>
</evidence>
<evidence type="ECO:0000313" key="2">
    <source>
        <dbReference type="EMBL" id="PRT57095.1"/>
    </source>
</evidence>
<keyword evidence="1" id="KW-0472">Membrane</keyword>
<dbReference type="PANTHER" id="PTHR37849:SF1">
    <property type="entry name" value="YALI0E11605P"/>
    <property type="match status" value="1"/>
</dbReference>
<reference evidence="2 3" key="1">
    <citation type="submission" date="2017-04" db="EMBL/GenBank/DDBJ databases">
        <title>Genome sequencing of [Candida] sorbophila.</title>
        <authorList>
            <person name="Ahn J.O."/>
        </authorList>
    </citation>
    <scope>NUCLEOTIDE SEQUENCE [LARGE SCALE GENOMIC DNA]</scope>
    <source>
        <strain evidence="2 3">DS02</strain>
    </source>
</reference>
<dbReference type="PANTHER" id="PTHR37849">
    <property type="entry name" value="YALI0E11605P"/>
    <property type="match status" value="1"/>
</dbReference>
<dbReference type="OrthoDB" id="5331396at2759"/>
<dbReference type="STRING" id="45607.A0A2T0FQ39"/>
<keyword evidence="1" id="KW-0812">Transmembrane</keyword>
<dbReference type="GeneID" id="36518463"/>
<keyword evidence="1" id="KW-1133">Transmembrane helix</keyword>
<organism evidence="2 3">
    <name type="scientific">Wickerhamiella sorbophila</name>
    <dbReference type="NCBI Taxonomy" id="45607"/>
    <lineage>
        <taxon>Eukaryota</taxon>
        <taxon>Fungi</taxon>
        <taxon>Dikarya</taxon>
        <taxon>Ascomycota</taxon>
        <taxon>Saccharomycotina</taxon>
        <taxon>Dipodascomycetes</taxon>
        <taxon>Dipodascales</taxon>
        <taxon>Trichomonascaceae</taxon>
        <taxon>Wickerhamiella</taxon>
    </lineage>
</organism>
<accession>A0A2T0FQ39</accession>
<comment type="caution">
    <text evidence="2">The sequence shown here is derived from an EMBL/GenBank/DDBJ whole genome shotgun (WGS) entry which is preliminary data.</text>
</comment>
<sequence length="99" mass="10844">MLSRTIRSARFSTTVLRAGPPAVIPPVRRVGALRGGFTGFLVGVTLTGAGAYYYLFDEYQAAQRAILTDVIGLRQSLQELQATIDELKTNTEEPKKTEN</sequence>
<protein>
    <submittedName>
        <fullName evidence="2">Uncharacterized protein</fullName>
    </submittedName>
</protein>
<dbReference type="RefSeq" id="XP_024667040.1">
    <property type="nucleotide sequence ID" value="XM_024811272.1"/>
</dbReference>
<name>A0A2T0FQ39_9ASCO</name>
<dbReference type="AlphaFoldDB" id="A0A2T0FQ39"/>
<dbReference type="Proteomes" id="UP000238350">
    <property type="component" value="Unassembled WGS sequence"/>
</dbReference>
<dbReference type="EMBL" id="NDIQ01000022">
    <property type="protein sequence ID" value="PRT57095.1"/>
    <property type="molecule type" value="Genomic_DNA"/>
</dbReference>